<dbReference type="Pfam" id="PF07690">
    <property type="entry name" value="MFS_1"/>
    <property type="match status" value="1"/>
</dbReference>
<evidence type="ECO:0000313" key="8">
    <source>
        <dbReference type="EMBL" id="SUV17086.1"/>
    </source>
</evidence>
<evidence type="ECO:0000313" key="7">
    <source>
        <dbReference type="EMBL" id="AVK97058.1"/>
    </source>
</evidence>
<reference evidence="7 9" key="1">
    <citation type="submission" date="2017-03" db="EMBL/GenBank/DDBJ databases">
        <title>The whole genome sequencing and assembly of Lysinibacillus sphaericus DSM 28T strain.</title>
        <authorList>
            <person name="Lee Y.-J."/>
            <person name="Yi H."/>
            <person name="Bahn Y.-S."/>
            <person name="Kim J.F."/>
            <person name="Lee D.-W."/>
        </authorList>
    </citation>
    <scope>NUCLEOTIDE SEQUENCE [LARGE SCALE GENOMIC DNA]</scope>
    <source>
        <strain evidence="7 9">DSM 28</strain>
    </source>
</reference>
<dbReference type="InterPro" id="IPR011701">
    <property type="entry name" value="MFS"/>
</dbReference>
<protein>
    <submittedName>
        <fullName evidence="7">MFS transporter</fullName>
    </submittedName>
    <submittedName>
        <fullName evidence="8">Major facilitator transporter</fullName>
    </submittedName>
</protein>
<name>A0A2S0K173_LYSSH</name>
<evidence type="ECO:0000313" key="9">
    <source>
        <dbReference type="Proteomes" id="UP000238825"/>
    </source>
</evidence>
<proteinExistence type="predicted"/>
<feature type="transmembrane region" description="Helical" evidence="6">
    <location>
        <begin position="72"/>
        <end position="93"/>
    </location>
</feature>
<feature type="transmembrane region" description="Helical" evidence="6">
    <location>
        <begin position="368"/>
        <end position="390"/>
    </location>
</feature>
<sequence length="405" mass="45689">MFKNHNFVLLFFSRFFSVFADAMLFIILLSMLGNFGIRAIGLSIFFIFSTLPAIIFSLPAGAIIERKYLQKVMSFTDIIRFVLVGCLALINTIHLTPATIYIFVFAIVLCNIFYIPANSSLLPRIVKKEYLANANSYIQITMLFAKIGSYSVGAWSIKSGLSYSSLLLIVGSFYIISMIMILAVKPYHKNLSTNEPKTIIQDVKAGLAYIKINKLYSKLFQIFGAAWLVGSSVDLYLISYLVEVLERPHEDLYIITTYSLIGIGLGSFISPYLYKRINPKIGLYASSLFFGIIIALFSLKLPLAVLLIGLLFGGFAQGLFLIFINTYLQSNVEEKYLSRVYSLYHFVYTGVSLPGYLLFGYFIDRIGIINTGFIIASYLILIALVTIFYLPSLRNKKEILEERHS</sequence>
<dbReference type="EMBL" id="UFSZ01000001">
    <property type="protein sequence ID" value="SUV17086.1"/>
    <property type="molecule type" value="Genomic_DNA"/>
</dbReference>
<dbReference type="Proteomes" id="UP000255295">
    <property type="component" value="Unassembled WGS sequence"/>
</dbReference>
<feature type="transmembrane region" description="Helical" evidence="6">
    <location>
        <begin position="252"/>
        <end position="274"/>
    </location>
</feature>
<feature type="transmembrane region" description="Helical" evidence="6">
    <location>
        <begin position="35"/>
        <end position="60"/>
    </location>
</feature>
<feature type="transmembrane region" description="Helical" evidence="6">
    <location>
        <begin position="7"/>
        <end position="29"/>
    </location>
</feature>
<feature type="transmembrane region" description="Helical" evidence="6">
    <location>
        <begin position="137"/>
        <end position="157"/>
    </location>
</feature>
<gene>
    <name evidence="7" type="ORF">LS41612_12670</name>
    <name evidence="8" type="ORF">NCTC10338_02174</name>
</gene>
<dbReference type="Proteomes" id="UP000238825">
    <property type="component" value="Chromosome"/>
</dbReference>
<feature type="transmembrane region" description="Helical" evidence="6">
    <location>
        <begin position="340"/>
        <end position="362"/>
    </location>
</feature>
<feature type="transmembrane region" description="Helical" evidence="6">
    <location>
        <begin position="219"/>
        <end position="240"/>
    </location>
</feature>
<dbReference type="InterPro" id="IPR036259">
    <property type="entry name" value="MFS_trans_sf"/>
</dbReference>
<evidence type="ECO:0000256" key="3">
    <source>
        <dbReference type="ARBA" id="ARBA00022692"/>
    </source>
</evidence>
<keyword evidence="2" id="KW-1003">Cell membrane</keyword>
<dbReference type="GeneID" id="48277053"/>
<dbReference type="AlphaFoldDB" id="A0A2S0K173"/>
<dbReference type="Gene3D" id="1.20.1250.20">
    <property type="entry name" value="MFS general substrate transporter like domains"/>
    <property type="match status" value="1"/>
</dbReference>
<organism evidence="7 9">
    <name type="scientific">Lysinibacillus sphaericus</name>
    <name type="common">Bacillus sphaericus</name>
    <dbReference type="NCBI Taxonomy" id="1421"/>
    <lineage>
        <taxon>Bacteria</taxon>
        <taxon>Bacillati</taxon>
        <taxon>Bacillota</taxon>
        <taxon>Bacilli</taxon>
        <taxon>Bacillales</taxon>
        <taxon>Bacillaceae</taxon>
        <taxon>Lysinibacillus</taxon>
    </lineage>
</organism>
<dbReference type="PANTHER" id="PTHR23513:SF6">
    <property type="entry name" value="MAJOR FACILITATOR SUPERFAMILY ASSOCIATED DOMAIN-CONTAINING PROTEIN"/>
    <property type="match status" value="1"/>
</dbReference>
<evidence type="ECO:0000256" key="2">
    <source>
        <dbReference type="ARBA" id="ARBA00022475"/>
    </source>
</evidence>
<dbReference type="EMBL" id="CP019980">
    <property type="protein sequence ID" value="AVK97058.1"/>
    <property type="molecule type" value="Genomic_DNA"/>
</dbReference>
<evidence type="ECO:0000256" key="5">
    <source>
        <dbReference type="ARBA" id="ARBA00023136"/>
    </source>
</evidence>
<accession>A0A2S0K173</accession>
<evidence type="ECO:0000313" key="10">
    <source>
        <dbReference type="Proteomes" id="UP000255295"/>
    </source>
</evidence>
<dbReference type="GO" id="GO:0022857">
    <property type="term" value="F:transmembrane transporter activity"/>
    <property type="evidence" value="ECO:0007669"/>
    <property type="project" value="InterPro"/>
</dbReference>
<evidence type="ECO:0000256" key="6">
    <source>
        <dbReference type="SAM" id="Phobius"/>
    </source>
</evidence>
<feature type="transmembrane region" description="Helical" evidence="6">
    <location>
        <begin position="305"/>
        <end position="328"/>
    </location>
</feature>
<keyword evidence="5 6" id="KW-0472">Membrane</keyword>
<feature type="transmembrane region" description="Helical" evidence="6">
    <location>
        <begin position="99"/>
        <end position="117"/>
    </location>
</feature>
<feature type="transmembrane region" description="Helical" evidence="6">
    <location>
        <begin position="163"/>
        <end position="184"/>
    </location>
</feature>
<dbReference type="RefSeq" id="WP_024361816.1">
    <property type="nucleotide sequence ID" value="NZ_BJNS01000007.1"/>
</dbReference>
<feature type="transmembrane region" description="Helical" evidence="6">
    <location>
        <begin position="281"/>
        <end position="299"/>
    </location>
</feature>
<dbReference type="CDD" id="cd06173">
    <property type="entry name" value="MFS_MefA_like"/>
    <property type="match status" value="1"/>
</dbReference>
<evidence type="ECO:0000256" key="1">
    <source>
        <dbReference type="ARBA" id="ARBA00004651"/>
    </source>
</evidence>
<dbReference type="SUPFAM" id="SSF103473">
    <property type="entry name" value="MFS general substrate transporter"/>
    <property type="match status" value="1"/>
</dbReference>
<dbReference type="GO" id="GO:0005886">
    <property type="term" value="C:plasma membrane"/>
    <property type="evidence" value="ECO:0007669"/>
    <property type="project" value="UniProtKB-SubCell"/>
</dbReference>
<dbReference type="PANTHER" id="PTHR23513">
    <property type="entry name" value="INTEGRAL MEMBRANE EFFLUX PROTEIN-RELATED"/>
    <property type="match status" value="1"/>
</dbReference>
<keyword evidence="3 6" id="KW-0812">Transmembrane</keyword>
<comment type="subcellular location">
    <subcellularLocation>
        <location evidence="1">Cell membrane</location>
        <topology evidence="1">Multi-pass membrane protein</topology>
    </subcellularLocation>
</comment>
<evidence type="ECO:0000256" key="4">
    <source>
        <dbReference type="ARBA" id="ARBA00022989"/>
    </source>
</evidence>
<keyword evidence="4 6" id="KW-1133">Transmembrane helix</keyword>
<reference evidence="8 10" key="2">
    <citation type="submission" date="2018-06" db="EMBL/GenBank/DDBJ databases">
        <authorList>
            <consortium name="Pathogen Informatics"/>
            <person name="Doyle S."/>
        </authorList>
    </citation>
    <scope>NUCLEOTIDE SEQUENCE [LARGE SCALE GENOMIC DNA]</scope>
    <source>
        <strain evidence="8 10">NCTC10338</strain>
    </source>
</reference>